<evidence type="ECO:0000256" key="1">
    <source>
        <dbReference type="SAM" id="SignalP"/>
    </source>
</evidence>
<dbReference type="Proteomes" id="UP000644548">
    <property type="component" value="Unassembled WGS sequence"/>
</dbReference>
<keyword evidence="1" id="KW-0732">Signal</keyword>
<keyword evidence="3" id="KW-1185">Reference proteome</keyword>
<feature type="signal peptide" evidence="1">
    <location>
        <begin position="1"/>
        <end position="19"/>
    </location>
</feature>
<evidence type="ECO:0000313" key="3">
    <source>
        <dbReference type="Proteomes" id="UP000644548"/>
    </source>
</evidence>
<organism evidence="2 3">
    <name type="scientific">Deinococcus sedimenti</name>
    <dbReference type="NCBI Taxonomy" id="1867090"/>
    <lineage>
        <taxon>Bacteria</taxon>
        <taxon>Thermotogati</taxon>
        <taxon>Deinococcota</taxon>
        <taxon>Deinococci</taxon>
        <taxon>Deinococcales</taxon>
        <taxon>Deinococcaceae</taxon>
        <taxon>Deinococcus</taxon>
    </lineage>
</organism>
<dbReference type="RefSeq" id="WP_189072789.1">
    <property type="nucleotide sequence ID" value="NZ_BMQN01000002.1"/>
</dbReference>
<accession>A0ABQ2S327</accession>
<evidence type="ECO:0008006" key="4">
    <source>
        <dbReference type="Google" id="ProtNLM"/>
    </source>
</evidence>
<evidence type="ECO:0000313" key="2">
    <source>
        <dbReference type="EMBL" id="GGR91313.1"/>
    </source>
</evidence>
<sequence>MKRLARLPVFAVLSAAVLSGCGVLPTPSVDLKDTRLDLPSSSALSGKVVYLQRDSLAGNTVPGALQQISVRGTATYRTGGLGSLSEVQLFVRPDLTALPSTSTVYAASPTAPGMVVCDAAGEAGQAIGTLTLKPAQGVPFTLSGPALDTAAKSGHGFFGMRFSVGASVFGDTVDLTGMKASARL</sequence>
<comment type="caution">
    <text evidence="2">The sequence shown here is derived from an EMBL/GenBank/DDBJ whole genome shotgun (WGS) entry which is preliminary data.</text>
</comment>
<feature type="chain" id="PRO_5045354292" description="Lipoprotein" evidence="1">
    <location>
        <begin position="20"/>
        <end position="184"/>
    </location>
</feature>
<dbReference type="PROSITE" id="PS51257">
    <property type="entry name" value="PROKAR_LIPOPROTEIN"/>
    <property type="match status" value="1"/>
</dbReference>
<gene>
    <name evidence="2" type="ORF">GCM10008960_17970</name>
</gene>
<proteinExistence type="predicted"/>
<name>A0ABQ2S327_9DEIO</name>
<reference evidence="3" key="1">
    <citation type="journal article" date="2019" name="Int. J. Syst. Evol. Microbiol.">
        <title>The Global Catalogue of Microorganisms (GCM) 10K type strain sequencing project: providing services to taxonomists for standard genome sequencing and annotation.</title>
        <authorList>
            <consortium name="The Broad Institute Genomics Platform"/>
            <consortium name="The Broad Institute Genome Sequencing Center for Infectious Disease"/>
            <person name="Wu L."/>
            <person name="Ma J."/>
        </authorList>
    </citation>
    <scope>NUCLEOTIDE SEQUENCE [LARGE SCALE GENOMIC DNA]</scope>
    <source>
        <strain evidence="3">JCM 31405</strain>
    </source>
</reference>
<protein>
    <recommendedName>
        <fullName evidence="4">Lipoprotein</fullName>
    </recommendedName>
</protein>
<dbReference type="EMBL" id="BMQN01000002">
    <property type="protein sequence ID" value="GGR91313.1"/>
    <property type="molecule type" value="Genomic_DNA"/>
</dbReference>